<sequence length="204" mass="23781">MDNQRDKVQDDDEDPLLDLHREYLDAESSDEEEAKKQRKEVDEIEEELGPTYDEQELSDLVNCVKDMTTLGGLSEDDWSYYVKMTIREFITSPNTITTLTLYWLHDRLTASLSFPLIPVYELCYFVREPREILRMETFRDHILFGTINDKVEYHLLSTMRNVLAPVFLKIDTWPDSILPFSCGHCDPPSTKCLRSCVTQTRGVS</sequence>
<proteinExistence type="predicted"/>
<keyword evidence="2" id="KW-1185">Reference proteome</keyword>
<gene>
    <name evidence="3" type="primary">LOC108628709</name>
</gene>
<reference evidence="3" key="1">
    <citation type="submission" date="2025-08" db="UniProtKB">
        <authorList>
            <consortium name="RefSeq"/>
        </authorList>
    </citation>
    <scope>IDENTIFICATION</scope>
    <source>
        <tissue evidence="3">Whole body</tissue>
    </source>
</reference>
<name>A0AAJ7J828_9HYME</name>
<protein>
    <submittedName>
        <fullName evidence="3">Uncharacterized protein LOC108628709</fullName>
    </submittedName>
</protein>
<feature type="compositionally biased region" description="Acidic residues" evidence="1">
    <location>
        <begin position="42"/>
        <end position="51"/>
    </location>
</feature>
<evidence type="ECO:0000313" key="2">
    <source>
        <dbReference type="Proteomes" id="UP000694925"/>
    </source>
</evidence>
<organism evidence="2 3">
    <name type="scientific">Ceratina calcarata</name>
    <dbReference type="NCBI Taxonomy" id="156304"/>
    <lineage>
        <taxon>Eukaryota</taxon>
        <taxon>Metazoa</taxon>
        <taxon>Ecdysozoa</taxon>
        <taxon>Arthropoda</taxon>
        <taxon>Hexapoda</taxon>
        <taxon>Insecta</taxon>
        <taxon>Pterygota</taxon>
        <taxon>Neoptera</taxon>
        <taxon>Endopterygota</taxon>
        <taxon>Hymenoptera</taxon>
        <taxon>Apocrita</taxon>
        <taxon>Aculeata</taxon>
        <taxon>Apoidea</taxon>
        <taxon>Anthophila</taxon>
        <taxon>Apidae</taxon>
        <taxon>Ceratina</taxon>
        <taxon>Zadontomerus</taxon>
    </lineage>
</organism>
<dbReference type="RefSeq" id="XP_017886292.1">
    <property type="nucleotide sequence ID" value="XM_018030803.2"/>
</dbReference>
<dbReference type="AlphaFoldDB" id="A0AAJ7J828"/>
<dbReference type="GeneID" id="108628709"/>
<dbReference type="KEGG" id="ccal:108628709"/>
<feature type="region of interest" description="Disordered" evidence="1">
    <location>
        <begin position="1"/>
        <end position="51"/>
    </location>
</feature>
<dbReference type="Proteomes" id="UP000694925">
    <property type="component" value="Unplaced"/>
</dbReference>
<evidence type="ECO:0000256" key="1">
    <source>
        <dbReference type="SAM" id="MobiDB-lite"/>
    </source>
</evidence>
<evidence type="ECO:0000313" key="3">
    <source>
        <dbReference type="RefSeq" id="XP_017886292.1"/>
    </source>
</evidence>
<accession>A0AAJ7J828</accession>